<dbReference type="InterPro" id="IPR036388">
    <property type="entry name" value="WH-like_DNA-bd_sf"/>
</dbReference>
<dbReference type="InterPro" id="IPR000847">
    <property type="entry name" value="LysR_HTH_N"/>
</dbReference>
<reference evidence="6 7" key="1">
    <citation type="journal article" date="2002" name="Proc. Natl. Acad. Sci. U.S.A.">
        <title>Extensive mosaic structure revealed by the complete genome sequence of uropathogenic Escherichia coli.</title>
        <authorList>
            <person name="Welch R.A."/>
            <person name="Burland V."/>
            <person name="Plunkett G.III."/>
            <person name="Redford P."/>
            <person name="Roesch P."/>
            <person name="Rasko D."/>
            <person name="Buckles E.L."/>
            <person name="Liou S.R."/>
            <person name="Boutin A."/>
            <person name="Hackett J."/>
            <person name="Stroud D."/>
            <person name="Mayhew G.F."/>
            <person name="Rose D.J."/>
            <person name="Zhou S."/>
            <person name="Schwartz D.C."/>
            <person name="Perna N.T."/>
            <person name="Mobley H.L."/>
            <person name="Donnenberg M.S."/>
            <person name="Blattner F.R."/>
        </authorList>
    </citation>
    <scope>NUCLEOTIDE SEQUENCE [LARGE SCALE GENOMIC DNA]</scope>
    <source>
        <strain evidence="7">CFT073 / ATCC 700928 / UPEC</strain>
    </source>
</reference>
<evidence type="ECO:0000259" key="5">
    <source>
        <dbReference type="PROSITE" id="PS50931"/>
    </source>
</evidence>
<comment type="similarity">
    <text evidence="1">Belongs to the LysR transcriptional regulatory family.</text>
</comment>
<dbReference type="Proteomes" id="UP000001410">
    <property type="component" value="Chromosome"/>
</dbReference>
<name>A0A0H2V543_ECOL6</name>
<organism evidence="6 7">
    <name type="scientific">Escherichia coli O6:H1 (strain CFT073 / ATCC 700928 / UPEC)</name>
    <dbReference type="NCBI Taxonomy" id="199310"/>
    <lineage>
        <taxon>Bacteria</taxon>
        <taxon>Pseudomonadati</taxon>
        <taxon>Pseudomonadota</taxon>
        <taxon>Gammaproteobacteria</taxon>
        <taxon>Enterobacterales</taxon>
        <taxon>Enterobacteriaceae</taxon>
        <taxon>Escherichia</taxon>
    </lineage>
</organism>
<dbReference type="GO" id="GO:0003677">
    <property type="term" value="F:DNA binding"/>
    <property type="evidence" value="ECO:0007669"/>
    <property type="project" value="UniProtKB-KW"/>
</dbReference>
<dbReference type="STRING" id="199310.c0691"/>
<dbReference type="Pfam" id="PF00126">
    <property type="entry name" value="HTH_1"/>
    <property type="match status" value="1"/>
</dbReference>
<dbReference type="Pfam" id="PF03466">
    <property type="entry name" value="LysR_substrate"/>
    <property type="match status" value="1"/>
</dbReference>
<dbReference type="PROSITE" id="PS50931">
    <property type="entry name" value="HTH_LYSR"/>
    <property type="match status" value="1"/>
</dbReference>
<dbReference type="EMBL" id="AE014075">
    <property type="protein sequence ID" value="AAN79166.1"/>
    <property type="molecule type" value="Genomic_DNA"/>
</dbReference>
<dbReference type="NCBIfam" id="NF047710">
    <property type="entry name" value="TransRegCitRGProt"/>
    <property type="match status" value="1"/>
</dbReference>
<evidence type="ECO:0000256" key="2">
    <source>
        <dbReference type="ARBA" id="ARBA00023015"/>
    </source>
</evidence>
<feature type="domain" description="HTH lysR-type" evidence="5">
    <location>
        <begin position="22"/>
        <end position="79"/>
    </location>
</feature>
<dbReference type="PANTHER" id="PTHR30118:SF14">
    <property type="entry name" value="LYSR FAMILY TRANSCRIPTIONAL REGULATOR"/>
    <property type="match status" value="1"/>
</dbReference>
<keyword evidence="7" id="KW-1185">Reference proteome</keyword>
<accession>A0A0H2V543</accession>
<dbReference type="InterPro" id="IPR005119">
    <property type="entry name" value="LysR_subst-bd"/>
</dbReference>
<dbReference type="GO" id="GO:0003700">
    <property type="term" value="F:DNA-binding transcription factor activity"/>
    <property type="evidence" value="ECO:0007669"/>
    <property type="project" value="InterPro"/>
</dbReference>
<dbReference type="InterPro" id="IPR050389">
    <property type="entry name" value="LysR-type_TF"/>
</dbReference>
<evidence type="ECO:0000256" key="4">
    <source>
        <dbReference type="ARBA" id="ARBA00023163"/>
    </source>
</evidence>
<keyword evidence="3" id="KW-0238">DNA-binding</keyword>
<evidence type="ECO:0000256" key="3">
    <source>
        <dbReference type="ARBA" id="ARBA00023125"/>
    </source>
</evidence>
<dbReference type="Gene3D" id="3.40.190.10">
    <property type="entry name" value="Periplasmic binding protein-like II"/>
    <property type="match status" value="2"/>
</dbReference>
<keyword evidence="4" id="KW-0804">Transcription</keyword>
<dbReference type="InterPro" id="IPR036390">
    <property type="entry name" value="WH_DNA-bd_sf"/>
</dbReference>
<dbReference type="SMR" id="A0A0H2V543"/>
<gene>
    <name evidence="6" type="primary">ybdO</name>
    <name evidence="6" type="ordered locus">c0691</name>
</gene>
<dbReference type="KEGG" id="ecc:c0691"/>
<dbReference type="SUPFAM" id="SSF53850">
    <property type="entry name" value="Periplasmic binding protein-like II"/>
    <property type="match status" value="1"/>
</dbReference>
<dbReference type="PANTHER" id="PTHR30118">
    <property type="entry name" value="HTH-TYPE TRANSCRIPTIONAL REGULATOR LEUO-RELATED"/>
    <property type="match status" value="1"/>
</dbReference>
<proteinExistence type="inferred from homology"/>
<dbReference type="HOGENOM" id="CLU_039613_39_5_6"/>
<protein>
    <submittedName>
        <fullName evidence="6">Hypothetical transcriptional regulator ybdO</fullName>
    </submittedName>
</protein>
<keyword evidence="2" id="KW-0805">Transcription regulation</keyword>
<evidence type="ECO:0000313" key="6">
    <source>
        <dbReference type="EMBL" id="AAN79166.1"/>
    </source>
</evidence>
<evidence type="ECO:0000256" key="1">
    <source>
        <dbReference type="ARBA" id="ARBA00009437"/>
    </source>
</evidence>
<evidence type="ECO:0000313" key="7">
    <source>
        <dbReference type="Proteomes" id="UP000001410"/>
    </source>
</evidence>
<sequence>MIYGRDNTTEYVMANLYDLKKFDLNLLVIFECVYQHLSISKAAESLYITPSAVSQSLQRLRAQFNDPLFIRSGKGIAPTTTGLNLHHHLEKNLRGLEQTINIVNKSELKKNFIIYGPQLISCTNNNMLIRCLRQDTSIDIECHDILLSAENAEELLVQRKTDLAITLQPVISRSVICMPLHTIRNSLICSNKHPRITDTSNYEQIIAEEFTLLISKSAGIDEIQMDIDERFMNRKVSFRSSSLMTIINSISVTDLLGIVPTELYDLHRDFLKLKEIKLEQPLPAVKLYISYNKASLNNLVFSRFIDRLNDSF</sequence>
<dbReference type="AlphaFoldDB" id="A0A0H2V543"/>
<dbReference type="Gene3D" id="1.10.10.10">
    <property type="entry name" value="Winged helix-like DNA-binding domain superfamily/Winged helix DNA-binding domain"/>
    <property type="match status" value="1"/>
</dbReference>
<dbReference type="SUPFAM" id="SSF46785">
    <property type="entry name" value="Winged helix' DNA-binding domain"/>
    <property type="match status" value="1"/>
</dbReference>
<dbReference type="eggNOG" id="COG0583">
    <property type="taxonomic scope" value="Bacteria"/>
</dbReference>